<gene>
    <name evidence="1" type="ORF">A0H81_08028</name>
</gene>
<dbReference type="Proteomes" id="UP000092993">
    <property type="component" value="Unassembled WGS sequence"/>
</dbReference>
<proteinExistence type="predicted"/>
<reference evidence="1 2" key="1">
    <citation type="submission" date="2016-03" db="EMBL/GenBank/DDBJ databases">
        <title>Whole genome sequencing of Grifola frondosa 9006-11.</title>
        <authorList>
            <person name="Min B."/>
            <person name="Park H."/>
            <person name="Kim J.-G."/>
            <person name="Cho H."/>
            <person name="Oh Y.-L."/>
            <person name="Kong W.-S."/>
            <person name="Choi I.-G."/>
        </authorList>
    </citation>
    <scope>NUCLEOTIDE SEQUENCE [LARGE SCALE GENOMIC DNA]</scope>
    <source>
        <strain evidence="1 2">9006-11</strain>
    </source>
</reference>
<evidence type="ECO:0000313" key="2">
    <source>
        <dbReference type="Proteomes" id="UP000092993"/>
    </source>
</evidence>
<dbReference type="EMBL" id="LUGG01000009">
    <property type="protein sequence ID" value="OBZ72414.1"/>
    <property type="molecule type" value="Genomic_DNA"/>
</dbReference>
<name>A0A1C7MBR1_GRIFR</name>
<evidence type="ECO:0000313" key="1">
    <source>
        <dbReference type="EMBL" id="OBZ72414.1"/>
    </source>
</evidence>
<protein>
    <submittedName>
        <fullName evidence="1">Uncharacterized protein</fullName>
    </submittedName>
</protein>
<keyword evidence="2" id="KW-1185">Reference proteome</keyword>
<comment type="caution">
    <text evidence="1">The sequence shown here is derived from an EMBL/GenBank/DDBJ whole genome shotgun (WGS) entry which is preliminary data.</text>
</comment>
<sequence>MISLSSRFPWQLAHIRDSSCGFRHETELRSPYSLCDERDMPNQIDSAYGLRPHHYSHVPSGAICSHQEPNCAVLHYLGAVCEISAVVLGQC</sequence>
<accession>A0A1C7MBR1</accession>
<organism evidence="1 2">
    <name type="scientific">Grifola frondosa</name>
    <name type="common">Maitake</name>
    <name type="synonym">Polyporus frondosus</name>
    <dbReference type="NCBI Taxonomy" id="5627"/>
    <lineage>
        <taxon>Eukaryota</taxon>
        <taxon>Fungi</taxon>
        <taxon>Dikarya</taxon>
        <taxon>Basidiomycota</taxon>
        <taxon>Agaricomycotina</taxon>
        <taxon>Agaricomycetes</taxon>
        <taxon>Polyporales</taxon>
        <taxon>Grifolaceae</taxon>
        <taxon>Grifola</taxon>
    </lineage>
</organism>
<dbReference type="AlphaFoldDB" id="A0A1C7MBR1"/>